<evidence type="ECO:0000313" key="1">
    <source>
        <dbReference type="EMBL" id="TCS77684.1"/>
    </source>
</evidence>
<dbReference type="Proteomes" id="UP000295788">
    <property type="component" value="Unassembled WGS sequence"/>
</dbReference>
<sequence length="45" mass="5112">YQTIFNGEFDPGSGRTLAACLIHASRMTGVRYQRPEVRVNDLSRK</sequence>
<keyword evidence="2" id="KW-1185">Reference proteome</keyword>
<accession>A0A4R3K4I0</accession>
<evidence type="ECO:0000313" key="2">
    <source>
        <dbReference type="Proteomes" id="UP000295788"/>
    </source>
</evidence>
<dbReference type="EMBL" id="SMAB01000035">
    <property type="protein sequence ID" value="TCS77684.1"/>
    <property type="molecule type" value="Genomic_DNA"/>
</dbReference>
<comment type="caution">
    <text evidence="1">The sequence shown here is derived from an EMBL/GenBank/DDBJ whole genome shotgun (WGS) entry which is preliminary data.</text>
</comment>
<reference evidence="1 2" key="1">
    <citation type="submission" date="2019-03" db="EMBL/GenBank/DDBJ databases">
        <title>Genomic Encyclopedia of Type Strains, Phase IV (KMG-IV): sequencing the most valuable type-strain genomes for metagenomic binning, comparative biology and taxonomic classification.</title>
        <authorList>
            <person name="Goeker M."/>
        </authorList>
    </citation>
    <scope>NUCLEOTIDE SEQUENCE [LARGE SCALE GENOMIC DNA]</scope>
    <source>
        <strain evidence="1 2">DSM 23802</strain>
    </source>
</reference>
<feature type="non-terminal residue" evidence="1">
    <location>
        <position position="1"/>
    </location>
</feature>
<organism evidence="1 2">
    <name type="scientific">Tepidibacillus fermentans</name>
    <dbReference type="NCBI Taxonomy" id="1281767"/>
    <lineage>
        <taxon>Bacteria</taxon>
        <taxon>Bacillati</taxon>
        <taxon>Bacillota</taxon>
        <taxon>Bacilli</taxon>
        <taxon>Bacillales</taxon>
        <taxon>Bacillaceae</taxon>
        <taxon>Tepidibacillus</taxon>
    </lineage>
</organism>
<protein>
    <submittedName>
        <fullName evidence="1">Uncharacterized protein</fullName>
    </submittedName>
</protein>
<gene>
    <name evidence="1" type="ORF">EDD72_1353</name>
</gene>
<name>A0A4R3K4I0_9BACI</name>
<proteinExistence type="predicted"/>
<dbReference type="AlphaFoldDB" id="A0A4R3K4I0"/>